<proteinExistence type="predicted"/>
<feature type="region of interest" description="Disordered" evidence="1">
    <location>
        <begin position="101"/>
        <end position="168"/>
    </location>
</feature>
<keyword evidence="2" id="KW-1133">Transmembrane helix</keyword>
<evidence type="ECO:0000256" key="2">
    <source>
        <dbReference type="SAM" id="Phobius"/>
    </source>
</evidence>
<accession>A0A915K912</accession>
<dbReference type="Proteomes" id="UP000887565">
    <property type="component" value="Unplaced"/>
</dbReference>
<keyword evidence="2" id="KW-0812">Transmembrane</keyword>
<name>A0A915K912_ROMCU</name>
<feature type="compositionally biased region" description="Basic and acidic residues" evidence="1">
    <location>
        <begin position="101"/>
        <end position="115"/>
    </location>
</feature>
<dbReference type="AlphaFoldDB" id="A0A915K912"/>
<evidence type="ECO:0000313" key="4">
    <source>
        <dbReference type="WBParaSite" id="nRc.2.0.1.t35228-RA"/>
    </source>
</evidence>
<reference evidence="4" key="1">
    <citation type="submission" date="2022-11" db="UniProtKB">
        <authorList>
            <consortium name="WormBaseParasite"/>
        </authorList>
    </citation>
    <scope>IDENTIFICATION</scope>
</reference>
<organism evidence="3 4">
    <name type="scientific">Romanomermis culicivorax</name>
    <name type="common">Nematode worm</name>
    <dbReference type="NCBI Taxonomy" id="13658"/>
    <lineage>
        <taxon>Eukaryota</taxon>
        <taxon>Metazoa</taxon>
        <taxon>Ecdysozoa</taxon>
        <taxon>Nematoda</taxon>
        <taxon>Enoplea</taxon>
        <taxon>Dorylaimia</taxon>
        <taxon>Mermithida</taxon>
        <taxon>Mermithoidea</taxon>
        <taxon>Mermithidae</taxon>
        <taxon>Romanomermis</taxon>
    </lineage>
</organism>
<sequence>MDVFKVACLKLLANLCATTILSVVTKFKLHMTYDLAENVENNGIANFNLSQPMAVGGKSDADQKSEVISPVWIGVLIAGSILIIVIIAAIVIFRIRNKSKSNDDISKSNAERSNDGGDSTEDASAAVKQRQKQAATEHERELSNILSKRSTPFKAPTDKSCVPHDDPQYQTLYEVPDMDKILRMSDMPSKTTKV</sequence>
<evidence type="ECO:0000313" key="3">
    <source>
        <dbReference type="Proteomes" id="UP000887565"/>
    </source>
</evidence>
<feature type="transmembrane region" description="Helical" evidence="2">
    <location>
        <begin position="71"/>
        <end position="93"/>
    </location>
</feature>
<keyword evidence="2" id="KW-0472">Membrane</keyword>
<evidence type="ECO:0000256" key="1">
    <source>
        <dbReference type="SAM" id="MobiDB-lite"/>
    </source>
</evidence>
<dbReference type="WBParaSite" id="nRc.2.0.1.t35228-RA">
    <property type="protein sequence ID" value="nRc.2.0.1.t35228-RA"/>
    <property type="gene ID" value="nRc.2.0.1.g35228"/>
</dbReference>
<protein>
    <submittedName>
        <fullName evidence="4">Uncharacterized protein</fullName>
    </submittedName>
</protein>
<keyword evidence="3" id="KW-1185">Reference proteome</keyword>